<reference evidence="7 8" key="1">
    <citation type="submission" date="2021-07" db="EMBL/GenBank/DDBJ databases">
        <title>Karlodiniumbacter phycospheric gen. nov., sp. nov., a phycosphere bacterium isolated from karlodinium veneficum.</title>
        <authorList>
            <person name="Peng Y."/>
            <person name="Jiang L."/>
            <person name="Lee J."/>
        </authorList>
    </citation>
    <scope>NUCLEOTIDE SEQUENCE</scope>
    <source>
        <strain evidence="7 8">N5</strain>
    </source>
</reference>
<keyword evidence="2 4" id="KW-0479">Metal-binding</keyword>
<dbReference type="PROSITE" id="PS51007">
    <property type="entry name" value="CYTC"/>
    <property type="match status" value="1"/>
</dbReference>
<dbReference type="PROSITE" id="PS51257">
    <property type="entry name" value="PROKAR_LIPOPROTEIN"/>
    <property type="match status" value="1"/>
</dbReference>
<gene>
    <name evidence="6" type="ORF">KUL25_05645</name>
    <name evidence="7" type="ORF">KUL25_05650</name>
</gene>
<evidence type="ECO:0000256" key="4">
    <source>
        <dbReference type="PROSITE-ProRule" id="PRU00433"/>
    </source>
</evidence>
<dbReference type="Proteomes" id="UP000693972">
    <property type="component" value="Unassembled WGS sequence"/>
</dbReference>
<keyword evidence="1 4" id="KW-0349">Heme</keyword>
<dbReference type="GO" id="GO:0046872">
    <property type="term" value="F:metal ion binding"/>
    <property type="evidence" value="ECO:0007669"/>
    <property type="project" value="UniProtKB-KW"/>
</dbReference>
<proteinExistence type="predicted"/>
<dbReference type="RefSeq" id="WP_257892056.1">
    <property type="nucleotide sequence ID" value="NZ_JAIMBW010000001.1"/>
</dbReference>
<evidence type="ECO:0000259" key="5">
    <source>
        <dbReference type="PROSITE" id="PS51007"/>
    </source>
</evidence>
<dbReference type="SUPFAM" id="SSF46626">
    <property type="entry name" value="Cytochrome c"/>
    <property type="match status" value="1"/>
</dbReference>
<sequence length="136" mass="14009">MKIAPLIGAVAGLLAAGCTPVLDDRVSAANGASLFAENCAACHGPQGRGYDGPSRDWTPPPDLSLLSQRNGGVFPEIATLATIYGSVGHIDPERTMPEFGAGDLGPTVVVEVEEGVGTPIPADLVALAEYLRTIQR</sequence>
<keyword evidence="8" id="KW-1185">Reference proteome</keyword>
<dbReference type="InterPro" id="IPR009056">
    <property type="entry name" value="Cyt_c-like_dom"/>
</dbReference>
<dbReference type="Gene3D" id="1.10.760.10">
    <property type="entry name" value="Cytochrome c-like domain"/>
    <property type="match status" value="1"/>
</dbReference>
<evidence type="ECO:0000313" key="7">
    <source>
        <dbReference type="EMBL" id="QXL88998.1"/>
    </source>
</evidence>
<evidence type="ECO:0000256" key="3">
    <source>
        <dbReference type="ARBA" id="ARBA00023004"/>
    </source>
</evidence>
<dbReference type="EMBL" id="JAIMBW010000001">
    <property type="protein sequence ID" value="MBY4892245.1"/>
    <property type="molecule type" value="Genomic_DNA"/>
</dbReference>
<dbReference type="GO" id="GO:0020037">
    <property type="term" value="F:heme binding"/>
    <property type="evidence" value="ECO:0007669"/>
    <property type="project" value="InterPro"/>
</dbReference>
<name>A0A975TWI8_9RHOB</name>
<organism evidence="7">
    <name type="scientific">Gymnodinialimonas phycosphaerae</name>
    <dbReference type="NCBI Taxonomy" id="2841589"/>
    <lineage>
        <taxon>Bacteria</taxon>
        <taxon>Pseudomonadati</taxon>
        <taxon>Pseudomonadota</taxon>
        <taxon>Alphaproteobacteria</taxon>
        <taxon>Rhodobacterales</taxon>
        <taxon>Paracoccaceae</taxon>
        <taxon>Gymnodinialimonas</taxon>
    </lineage>
</organism>
<evidence type="ECO:0000256" key="1">
    <source>
        <dbReference type="ARBA" id="ARBA00022617"/>
    </source>
</evidence>
<protein>
    <submittedName>
        <fullName evidence="7">Cytochrome c</fullName>
    </submittedName>
</protein>
<dbReference type="GO" id="GO:0009055">
    <property type="term" value="F:electron transfer activity"/>
    <property type="evidence" value="ECO:0007669"/>
    <property type="project" value="InterPro"/>
</dbReference>
<keyword evidence="3 4" id="KW-0408">Iron</keyword>
<feature type="domain" description="Cytochrome c" evidence="5">
    <location>
        <begin position="26"/>
        <end position="135"/>
    </location>
</feature>
<dbReference type="Pfam" id="PF13442">
    <property type="entry name" value="Cytochrome_CBB3"/>
    <property type="match status" value="1"/>
</dbReference>
<dbReference type="AlphaFoldDB" id="A0A975TWI8"/>
<dbReference type="InterPro" id="IPR036909">
    <property type="entry name" value="Cyt_c-like_dom_sf"/>
</dbReference>
<evidence type="ECO:0000313" key="8">
    <source>
        <dbReference type="Proteomes" id="UP000693972"/>
    </source>
</evidence>
<dbReference type="EMBL" id="CP078073">
    <property type="protein sequence ID" value="QXL88998.1"/>
    <property type="molecule type" value="Genomic_DNA"/>
</dbReference>
<evidence type="ECO:0000313" key="6">
    <source>
        <dbReference type="EMBL" id="MBY4892245.1"/>
    </source>
</evidence>
<accession>A0A975TWI8</accession>
<evidence type="ECO:0000256" key="2">
    <source>
        <dbReference type="ARBA" id="ARBA00022723"/>
    </source>
</evidence>